<gene>
    <name evidence="2" type="ORF">SM436_03780</name>
</gene>
<dbReference type="EMBL" id="JAXCEH010000002">
    <property type="protein sequence ID" value="MFA1552808.1"/>
    <property type="molecule type" value="Genomic_DNA"/>
</dbReference>
<keyword evidence="3" id="KW-1185">Reference proteome</keyword>
<feature type="region of interest" description="Disordered" evidence="1">
    <location>
        <begin position="1"/>
        <end position="20"/>
    </location>
</feature>
<protein>
    <submittedName>
        <fullName evidence="2">Uncharacterized protein</fullName>
    </submittedName>
</protein>
<accession>A0ABV4QSW3</accession>
<dbReference type="Proteomes" id="UP001569904">
    <property type="component" value="Unassembled WGS sequence"/>
</dbReference>
<name>A0ABV4QSW3_9ACTN</name>
<organism evidence="2 3">
    <name type="scientific">Actinomadura chokoriensis</name>
    <dbReference type="NCBI Taxonomy" id="454156"/>
    <lineage>
        <taxon>Bacteria</taxon>
        <taxon>Bacillati</taxon>
        <taxon>Actinomycetota</taxon>
        <taxon>Actinomycetes</taxon>
        <taxon>Streptosporangiales</taxon>
        <taxon>Thermomonosporaceae</taxon>
        <taxon>Actinomadura</taxon>
    </lineage>
</organism>
<sequence>MSRDHDTAAGQHERLRADHPDWVIQHMPAANLPWEARRKPFRMPPTGGYGWIHADTADRLAELIGGALQVEAQLAVETAARARLDALRVRLLAVGFGAELAAGELTVIAPVSDGPRLSDVVTCRPRLEDDGRLWFFDHRGEPIAEADNVTDAVVHLGGTLRRVGP</sequence>
<comment type="caution">
    <text evidence="2">The sequence shown here is derived from an EMBL/GenBank/DDBJ whole genome shotgun (WGS) entry which is preliminary data.</text>
</comment>
<proteinExistence type="predicted"/>
<evidence type="ECO:0000313" key="2">
    <source>
        <dbReference type="EMBL" id="MFA1552808.1"/>
    </source>
</evidence>
<evidence type="ECO:0000256" key="1">
    <source>
        <dbReference type="SAM" id="MobiDB-lite"/>
    </source>
</evidence>
<reference evidence="2 3" key="1">
    <citation type="submission" date="2023-11" db="EMBL/GenBank/DDBJ databases">
        <title>Actinomadura monticuli sp. nov., isolated from volcanic ash.</title>
        <authorList>
            <person name="Lee S.D."/>
            <person name="Yang H."/>
            <person name="Kim I.S."/>
        </authorList>
    </citation>
    <scope>NUCLEOTIDE SEQUENCE [LARGE SCALE GENOMIC DNA]</scope>
    <source>
        <strain evidence="2 3">DSM 45346</strain>
    </source>
</reference>
<dbReference type="RefSeq" id="WP_371939093.1">
    <property type="nucleotide sequence ID" value="NZ_JAXCEH010000002.1"/>
</dbReference>
<evidence type="ECO:0000313" key="3">
    <source>
        <dbReference type="Proteomes" id="UP001569904"/>
    </source>
</evidence>